<dbReference type="EMBL" id="FUZU01000001">
    <property type="protein sequence ID" value="SKC53556.1"/>
    <property type="molecule type" value="Genomic_DNA"/>
</dbReference>
<name>A0A1T5JQ84_9BACT</name>
<dbReference type="PANTHER" id="PTHR41287:SF1">
    <property type="entry name" value="PROTEIN YMFN"/>
    <property type="match status" value="1"/>
</dbReference>
<dbReference type="InterPro" id="IPR027417">
    <property type="entry name" value="P-loop_NTPase"/>
</dbReference>
<reference evidence="3 4" key="1">
    <citation type="submission" date="2017-02" db="EMBL/GenBank/DDBJ databases">
        <authorList>
            <person name="Peterson S.W."/>
        </authorList>
    </citation>
    <scope>NUCLEOTIDE SEQUENCE [LARGE SCALE GENOMIC DNA]</scope>
    <source>
        <strain evidence="3 4">DSM 25262</strain>
    </source>
</reference>
<dbReference type="RefSeq" id="WP_079685901.1">
    <property type="nucleotide sequence ID" value="NZ_FUZU01000001.1"/>
</dbReference>
<dbReference type="Proteomes" id="UP000190961">
    <property type="component" value="Unassembled WGS sequence"/>
</dbReference>
<dbReference type="Pfam" id="PF20441">
    <property type="entry name" value="TerL_nuclease"/>
    <property type="match status" value="1"/>
</dbReference>
<organism evidence="3 4">
    <name type="scientific">Ohtaekwangia koreensis</name>
    <dbReference type="NCBI Taxonomy" id="688867"/>
    <lineage>
        <taxon>Bacteria</taxon>
        <taxon>Pseudomonadati</taxon>
        <taxon>Bacteroidota</taxon>
        <taxon>Cytophagia</taxon>
        <taxon>Cytophagales</taxon>
        <taxon>Fulvivirgaceae</taxon>
        <taxon>Ohtaekwangia</taxon>
    </lineage>
</organism>
<evidence type="ECO:0000313" key="3">
    <source>
        <dbReference type="EMBL" id="SKC53556.1"/>
    </source>
</evidence>
<dbReference type="AlphaFoldDB" id="A0A1T5JQ84"/>
<evidence type="ECO:0000313" key="4">
    <source>
        <dbReference type="Proteomes" id="UP000190961"/>
    </source>
</evidence>
<accession>A0A1T5JQ84</accession>
<dbReference type="STRING" id="688867.SAMN05660236_1357"/>
<dbReference type="OrthoDB" id="9760250at2"/>
<keyword evidence="4" id="KW-1185">Reference proteome</keyword>
<dbReference type="InterPro" id="IPR046462">
    <property type="entry name" value="TerL_nuclease"/>
</dbReference>
<evidence type="ECO:0000259" key="2">
    <source>
        <dbReference type="Pfam" id="PF20441"/>
    </source>
</evidence>
<dbReference type="GO" id="GO:0004519">
    <property type="term" value="F:endonuclease activity"/>
    <property type="evidence" value="ECO:0007669"/>
    <property type="project" value="InterPro"/>
</dbReference>
<gene>
    <name evidence="3" type="ORF">SAMN05660236_1357</name>
</gene>
<dbReference type="InterPro" id="IPR046461">
    <property type="entry name" value="TerL_ATPase"/>
</dbReference>
<protein>
    <submittedName>
        <fullName evidence="3">Phage terminase-like protein, large subunit, contains N-terminal HTH domain</fullName>
    </submittedName>
</protein>
<feature type="domain" description="Terminase large subunit-like endonuclease" evidence="2">
    <location>
        <begin position="259"/>
        <end position="550"/>
    </location>
</feature>
<dbReference type="InterPro" id="IPR005021">
    <property type="entry name" value="Terminase_largesu-like"/>
</dbReference>
<dbReference type="Gene3D" id="3.40.50.300">
    <property type="entry name" value="P-loop containing nucleotide triphosphate hydrolases"/>
    <property type="match status" value="1"/>
</dbReference>
<dbReference type="Pfam" id="PF03354">
    <property type="entry name" value="TerL_ATPase"/>
    <property type="match status" value="1"/>
</dbReference>
<feature type="domain" description="Terminase large subunit-like ATPase" evidence="1">
    <location>
        <begin position="77"/>
        <end position="239"/>
    </location>
</feature>
<evidence type="ECO:0000259" key="1">
    <source>
        <dbReference type="Pfam" id="PF03354"/>
    </source>
</evidence>
<sequence length="568" mass="65477">MADEYINNHIQKLQYYIDSVTGGTAITGHFERKAVERFNRFKYKYDYRENELKRILKFFSLINIPFKNETKQIQLAPWQVFLIASCYCLYYKDTDERVTKEAVISSAGKQGKSTLIVTLALLEVLADQELNATVAIISPTTKQSKLILDYSKQIIESSPAITKLFNITHSTVYNKQPKSTNSILVLTNETEKIQGTNLSASILDEIFLYNDLDIRYVAKRKSGARKNPIQYSIGTVSSKDTKGFSDLYQPCIKILDGDVEDDEMFIYIFQQDDEKELSQPELWRKSNPSIELMGNIEDLKKEYNKTKVYPSNLATFKTETLNYWKEVGLECPFIDNEVLNNSIRDNHLVPLGSKCWIGVDLSSNVDLTSIALLAEVDDKFYCKTINIMPNAERNFIKGNEIDLSRLFVTDLQDFIMYDYNYSASTECVIRCQTPVLDELLVEEILIDLSNKYKVQGIYYDRYNSKQIMHRLSNKGLNVIPIAQNIGTLSQPLKYLERKIISGEYFIEKNLCTKWQAGNINLYTSFKNDIQLQKNKKGHSIDAWIAQNIAMAGYWLDNFDKMNALLDNW</sequence>
<dbReference type="PANTHER" id="PTHR41287">
    <property type="match status" value="1"/>
</dbReference>
<proteinExistence type="predicted"/>